<dbReference type="Pfam" id="PF13560">
    <property type="entry name" value="HTH_31"/>
    <property type="match status" value="1"/>
</dbReference>
<feature type="domain" description="HTH cro/C1-type" evidence="2">
    <location>
        <begin position="1"/>
        <end position="55"/>
    </location>
</feature>
<keyword evidence="4" id="KW-1185">Reference proteome</keyword>
<accession>A0A6G2B7L6</accession>
<dbReference type="CDD" id="cd00093">
    <property type="entry name" value="HTH_XRE"/>
    <property type="match status" value="1"/>
</dbReference>
<feature type="compositionally biased region" description="Low complexity" evidence="1">
    <location>
        <begin position="117"/>
        <end position="128"/>
    </location>
</feature>
<reference evidence="3 4" key="1">
    <citation type="submission" date="2019-11" db="EMBL/GenBank/DDBJ databases">
        <authorList>
            <person name="Yuan L."/>
        </authorList>
    </citation>
    <scope>NUCLEOTIDE SEQUENCE [LARGE SCALE GENOMIC DNA]</scope>
    <source>
        <strain evidence="3 4">TRM43335</strain>
    </source>
</reference>
<organism evidence="3 4">
    <name type="scientific">Streptomyces taklimakanensis</name>
    <dbReference type="NCBI Taxonomy" id="2569853"/>
    <lineage>
        <taxon>Bacteria</taxon>
        <taxon>Bacillati</taxon>
        <taxon>Actinomycetota</taxon>
        <taxon>Actinomycetes</taxon>
        <taxon>Kitasatosporales</taxon>
        <taxon>Streptomycetaceae</taxon>
        <taxon>Streptomyces</taxon>
    </lineage>
</organism>
<protein>
    <submittedName>
        <fullName evidence="3">DUF2690 domain-containing protein</fullName>
    </submittedName>
</protein>
<feature type="compositionally biased region" description="Low complexity" evidence="1">
    <location>
        <begin position="88"/>
        <end position="104"/>
    </location>
</feature>
<feature type="region of interest" description="Disordered" evidence="1">
    <location>
        <begin position="64"/>
        <end position="138"/>
    </location>
</feature>
<proteinExistence type="predicted"/>
<dbReference type="Gene3D" id="1.10.260.40">
    <property type="entry name" value="lambda repressor-like DNA-binding domains"/>
    <property type="match status" value="1"/>
</dbReference>
<dbReference type="SUPFAM" id="SSF47413">
    <property type="entry name" value="lambda repressor-like DNA-binding domains"/>
    <property type="match status" value="1"/>
</dbReference>
<dbReference type="InterPro" id="IPR001387">
    <property type="entry name" value="Cro/C1-type_HTH"/>
</dbReference>
<feature type="region of interest" description="Disordered" evidence="1">
    <location>
        <begin position="297"/>
        <end position="316"/>
    </location>
</feature>
<dbReference type="GO" id="GO:0003677">
    <property type="term" value="F:DNA binding"/>
    <property type="evidence" value="ECO:0007669"/>
    <property type="project" value="InterPro"/>
</dbReference>
<dbReference type="SMART" id="SM00530">
    <property type="entry name" value="HTH_XRE"/>
    <property type="match status" value="1"/>
</dbReference>
<evidence type="ECO:0000313" key="4">
    <source>
        <dbReference type="Proteomes" id="UP000473014"/>
    </source>
</evidence>
<evidence type="ECO:0000313" key="3">
    <source>
        <dbReference type="EMBL" id="MTE18257.1"/>
    </source>
</evidence>
<dbReference type="Proteomes" id="UP000473014">
    <property type="component" value="Unassembled WGS sequence"/>
</dbReference>
<sequence length="316" mass="33870">MRRLRRDHGLTLAALARRTNYSKSSWERYLNGKTTPPRQAVVAFAHVVGVRPDPLLTLLESAGTATEKEHREPGADVPDPVPEPLPPSEEAAASAPASPTAVEPRPVPPAARRRPWPWRGGASDGDAAGDTRHGTAWPHRGRVSTTVVAVVLAFFAGMLADRLSLRKETVEDPAGTGVTTLRSASESTAGTVGCSGFECKGQDPQRLGCHIGVWTAAKIEEGDIRLELRYSPSCRAAWSRITGGSVGDVARVEEARGTVEERAIRYDHDTYSPMVEAHFPAAVRACAELVDGRELCTPQGGASPLPEEPTNEAHKD</sequence>
<gene>
    <name evidence="3" type="ORF">F0L17_03765</name>
</gene>
<dbReference type="InterPro" id="IPR010982">
    <property type="entry name" value="Lambda_DNA-bd_dom_sf"/>
</dbReference>
<evidence type="ECO:0000256" key="1">
    <source>
        <dbReference type="SAM" id="MobiDB-lite"/>
    </source>
</evidence>
<dbReference type="AlphaFoldDB" id="A0A6G2B7L6"/>
<dbReference type="InterPro" id="IPR021224">
    <property type="entry name" value="DUF2690"/>
</dbReference>
<dbReference type="OrthoDB" id="3386996at2"/>
<name>A0A6G2B7L6_9ACTN</name>
<dbReference type="Pfam" id="PF10901">
    <property type="entry name" value="DUF2690"/>
    <property type="match status" value="1"/>
</dbReference>
<comment type="caution">
    <text evidence="3">The sequence shown here is derived from an EMBL/GenBank/DDBJ whole genome shotgun (WGS) entry which is preliminary data.</text>
</comment>
<evidence type="ECO:0000259" key="2">
    <source>
        <dbReference type="PROSITE" id="PS50943"/>
    </source>
</evidence>
<dbReference type="EMBL" id="WIXO01000001">
    <property type="protein sequence ID" value="MTE18257.1"/>
    <property type="molecule type" value="Genomic_DNA"/>
</dbReference>
<dbReference type="PROSITE" id="PS50943">
    <property type="entry name" value="HTH_CROC1"/>
    <property type="match status" value="1"/>
</dbReference>